<sequence>MEPSPLYSKLLSLSKSHAVPYDLNEILSIRAPDAIHAWGHNYLLSRSPGLRDRMDNAAFKAHILSTSPYLDGQGLEIHDIIIDTVARKSAIHMSYFLTPKGSKETVENNLLWVIKFTTEGEVEGGVDGILIKESVEFIDPTASARVGTVCRELHGGKMNDDVRGGLTLKQDSLFDSPFW</sequence>
<evidence type="ECO:0000313" key="2">
    <source>
        <dbReference type="Proteomes" id="UP001215280"/>
    </source>
</evidence>
<reference evidence="1" key="1">
    <citation type="submission" date="2023-03" db="EMBL/GenBank/DDBJ databases">
        <title>Massive genome expansion in bonnet fungi (Mycena s.s.) driven by repeated elements and novel gene families across ecological guilds.</title>
        <authorList>
            <consortium name="Lawrence Berkeley National Laboratory"/>
            <person name="Harder C.B."/>
            <person name="Miyauchi S."/>
            <person name="Viragh M."/>
            <person name="Kuo A."/>
            <person name="Thoen E."/>
            <person name="Andreopoulos B."/>
            <person name="Lu D."/>
            <person name="Skrede I."/>
            <person name="Drula E."/>
            <person name="Henrissat B."/>
            <person name="Morin E."/>
            <person name="Kohler A."/>
            <person name="Barry K."/>
            <person name="LaButti K."/>
            <person name="Morin E."/>
            <person name="Salamov A."/>
            <person name="Lipzen A."/>
            <person name="Mereny Z."/>
            <person name="Hegedus B."/>
            <person name="Baldrian P."/>
            <person name="Stursova M."/>
            <person name="Weitz H."/>
            <person name="Taylor A."/>
            <person name="Grigoriev I.V."/>
            <person name="Nagy L.G."/>
            <person name="Martin F."/>
            <person name="Kauserud H."/>
        </authorList>
    </citation>
    <scope>NUCLEOTIDE SEQUENCE</scope>
    <source>
        <strain evidence="1">CBHHK188m</strain>
    </source>
</reference>
<dbReference type="EMBL" id="JARJLG010000015">
    <property type="protein sequence ID" value="KAJ7774628.1"/>
    <property type="molecule type" value="Genomic_DNA"/>
</dbReference>
<name>A0AAD7K0X2_9AGAR</name>
<organism evidence="1 2">
    <name type="scientific">Mycena maculata</name>
    <dbReference type="NCBI Taxonomy" id="230809"/>
    <lineage>
        <taxon>Eukaryota</taxon>
        <taxon>Fungi</taxon>
        <taxon>Dikarya</taxon>
        <taxon>Basidiomycota</taxon>
        <taxon>Agaricomycotina</taxon>
        <taxon>Agaricomycetes</taxon>
        <taxon>Agaricomycetidae</taxon>
        <taxon>Agaricales</taxon>
        <taxon>Marasmiineae</taxon>
        <taxon>Mycenaceae</taxon>
        <taxon>Mycena</taxon>
    </lineage>
</organism>
<proteinExistence type="predicted"/>
<evidence type="ECO:0000313" key="1">
    <source>
        <dbReference type="EMBL" id="KAJ7774628.1"/>
    </source>
</evidence>
<comment type="caution">
    <text evidence="1">The sequence shown here is derived from an EMBL/GenBank/DDBJ whole genome shotgun (WGS) entry which is preliminary data.</text>
</comment>
<accession>A0AAD7K0X2</accession>
<protein>
    <submittedName>
        <fullName evidence="1">Uncharacterized protein</fullName>
    </submittedName>
</protein>
<dbReference type="Proteomes" id="UP001215280">
    <property type="component" value="Unassembled WGS sequence"/>
</dbReference>
<dbReference type="AlphaFoldDB" id="A0AAD7K0X2"/>
<keyword evidence="2" id="KW-1185">Reference proteome</keyword>
<gene>
    <name evidence="1" type="ORF">DFH07DRAFT_106088</name>
</gene>